<dbReference type="EMBL" id="FJUW01000012">
    <property type="protein sequence ID" value="CZS96410.1"/>
    <property type="molecule type" value="Genomic_DNA"/>
</dbReference>
<protein>
    <submittedName>
        <fullName evidence="1">Uncharacterized protein</fullName>
    </submittedName>
</protein>
<organism evidence="1 2">
    <name type="scientific">Rhynchosporium graminicola</name>
    <dbReference type="NCBI Taxonomy" id="2792576"/>
    <lineage>
        <taxon>Eukaryota</taxon>
        <taxon>Fungi</taxon>
        <taxon>Dikarya</taxon>
        <taxon>Ascomycota</taxon>
        <taxon>Pezizomycotina</taxon>
        <taxon>Leotiomycetes</taxon>
        <taxon>Helotiales</taxon>
        <taxon>Ploettnerulaceae</taxon>
        <taxon>Rhynchosporium</taxon>
    </lineage>
</organism>
<evidence type="ECO:0000313" key="2">
    <source>
        <dbReference type="Proteomes" id="UP000178129"/>
    </source>
</evidence>
<comment type="caution">
    <text evidence="1">The sequence shown here is derived from an EMBL/GenBank/DDBJ whole genome shotgun (WGS) entry which is preliminary data.</text>
</comment>
<keyword evidence="2" id="KW-1185">Reference proteome</keyword>
<reference evidence="2" key="1">
    <citation type="submission" date="2016-03" db="EMBL/GenBank/DDBJ databases">
        <authorList>
            <person name="Ploux O."/>
        </authorList>
    </citation>
    <scope>NUCLEOTIDE SEQUENCE [LARGE SCALE GENOMIC DNA]</scope>
    <source>
        <strain evidence="2">UK7</strain>
    </source>
</reference>
<dbReference type="Proteomes" id="UP000178129">
    <property type="component" value="Unassembled WGS sequence"/>
</dbReference>
<name>A0A1E1KEK0_9HELO</name>
<gene>
    <name evidence="1" type="ORF">RCO7_14415</name>
</gene>
<accession>A0A1E1KEK0</accession>
<evidence type="ECO:0000313" key="1">
    <source>
        <dbReference type="EMBL" id="CZS96410.1"/>
    </source>
</evidence>
<dbReference type="AlphaFoldDB" id="A0A1E1KEK0"/>
<sequence>MPHTDKANTPRYSKELVKCAFCIIDAIRGRVSPVSRCKPQYSLPPAPPTLKPIRQDTDVVS</sequence>
<dbReference type="InParanoid" id="A0A1E1KEK0"/>
<proteinExistence type="predicted"/>